<dbReference type="InterPro" id="IPR036890">
    <property type="entry name" value="HATPase_C_sf"/>
</dbReference>
<feature type="transmembrane region" description="Helical" evidence="13">
    <location>
        <begin position="321"/>
        <end position="350"/>
    </location>
</feature>
<dbReference type="CDD" id="cd00130">
    <property type="entry name" value="PAS"/>
    <property type="match status" value="1"/>
</dbReference>
<dbReference type="PANTHER" id="PTHR43711:SF1">
    <property type="entry name" value="HISTIDINE KINASE 1"/>
    <property type="match status" value="1"/>
</dbReference>
<dbReference type="CDD" id="cd10322">
    <property type="entry name" value="SLC5sbd"/>
    <property type="match status" value="1"/>
</dbReference>
<dbReference type="SUPFAM" id="SSF55874">
    <property type="entry name" value="ATPase domain of HSP90 chaperone/DNA topoisomerase II/histidine kinase"/>
    <property type="match status" value="1"/>
</dbReference>
<dbReference type="EMBL" id="BKCL01000004">
    <property type="protein sequence ID" value="GEQ97832.1"/>
    <property type="molecule type" value="Genomic_DNA"/>
</dbReference>
<comment type="subcellular location">
    <subcellularLocation>
        <location evidence="2">Membrane</location>
        <topology evidence="2">Multi-pass membrane protein</topology>
    </subcellularLocation>
</comment>
<dbReference type="InterPro" id="IPR003594">
    <property type="entry name" value="HATPase_dom"/>
</dbReference>
<keyword evidence="5 12" id="KW-0597">Phosphoprotein</keyword>
<proteinExistence type="inferred from homology"/>
<keyword evidence="11 13" id="KW-0472">Membrane</keyword>
<evidence type="ECO:0000256" key="1">
    <source>
        <dbReference type="ARBA" id="ARBA00000085"/>
    </source>
</evidence>
<dbReference type="InterPro" id="IPR005467">
    <property type="entry name" value="His_kinase_dom"/>
</dbReference>
<feature type="transmembrane region" description="Helical" evidence="13">
    <location>
        <begin position="402"/>
        <end position="424"/>
    </location>
</feature>
<feature type="transmembrane region" description="Helical" evidence="13">
    <location>
        <begin position="235"/>
        <end position="254"/>
    </location>
</feature>
<accession>A0A5A7MP78</accession>
<dbReference type="InterPro" id="IPR035965">
    <property type="entry name" value="PAS-like_dom_sf"/>
</dbReference>
<comment type="similarity">
    <text evidence="3">Belongs to the sodium:solute symporter (SSF) (TC 2.A.21) family.</text>
</comment>
<dbReference type="CDD" id="cd00156">
    <property type="entry name" value="REC"/>
    <property type="match status" value="1"/>
</dbReference>
<feature type="transmembrane region" description="Helical" evidence="13">
    <location>
        <begin position="66"/>
        <end position="85"/>
    </location>
</feature>
<evidence type="ECO:0000256" key="2">
    <source>
        <dbReference type="ARBA" id="ARBA00004141"/>
    </source>
</evidence>
<dbReference type="Pfam" id="PF12860">
    <property type="entry name" value="PAS_7"/>
    <property type="match status" value="1"/>
</dbReference>
<dbReference type="InterPro" id="IPR003661">
    <property type="entry name" value="HisK_dim/P_dom"/>
</dbReference>
<feature type="modified residue" description="4-aspartylphosphate" evidence="12">
    <location>
        <position position="1050"/>
    </location>
</feature>
<organism evidence="16 17">
    <name type="scientific">Iodidimonas gelatinilytica</name>
    <dbReference type="NCBI Taxonomy" id="1236966"/>
    <lineage>
        <taxon>Bacteria</taxon>
        <taxon>Pseudomonadati</taxon>
        <taxon>Pseudomonadota</taxon>
        <taxon>Alphaproteobacteria</taxon>
        <taxon>Iodidimonadales</taxon>
        <taxon>Iodidimonadaceae</taxon>
        <taxon>Iodidimonas</taxon>
    </lineage>
</organism>
<feature type="transmembrane region" description="Helical" evidence="13">
    <location>
        <begin position="6"/>
        <end position="22"/>
    </location>
</feature>
<dbReference type="EC" id="2.7.13.3" evidence="4"/>
<feature type="transmembrane region" description="Helical" evidence="13">
    <location>
        <begin position="186"/>
        <end position="215"/>
    </location>
</feature>
<evidence type="ECO:0000256" key="11">
    <source>
        <dbReference type="ARBA" id="ARBA00023136"/>
    </source>
</evidence>
<evidence type="ECO:0000256" key="9">
    <source>
        <dbReference type="ARBA" id="ARBA00022989"/>
    </source>
</evidence>
<evidence type="ECO:0000259" key="14">
    <source>
        <dbReference type="PROSITE" id="PS50109"/>
    </source>
</evidence>
<dbReference type="InterPro" id="IPR004358">
    <property type="entry name" value="Sig_transdc_His_kin-like_C"/>
</dbReference>
<evidence type="ECO:0000313" key="17">
    <source>
        <dbReference type="Proteomes" id="UP000322084"/>
    </source>
</evidence>
<dbReference type="AlphaFoldDB" id="A0A5A7MP78"/>
<evidence type="ECO:0000256" key="5">
    <source>
        <dbReference type="ARBA" id="ARBA00022553"/>
    </source>
</evidence>
<evidence type="ECO:0000256" key="12">
    <source>
        <dbReference type="PROSITE-ProRule" id="PRU00169"/>
    </source>
</evidence>
<dbReference type="FunFam" id="3.30.565.10:FF:000049">
    <property type="entry name" value="Two-component sensor histidine kinase"/>
    <property type="match status" value="1"/>
</dbReference>
<evidence type="ECO:0000259" key="15">
    <source>
        <dbReference type="PROSITE" id="PS50110"/>
    </source>
</evidence>
<evidence type="ECO:0000256" key="7">
    <source>
        <dbReference type="ARBA" id="ARBA00022692"/>
    </source>
</evidence>
<feature type="transmembrane region" description="Helical" evidence="13">
    <location>
        <begin position="436"/>
        <end position="453"/>
    </location>
</feature>
<dbReference type="Gene3D" id="1.20.1730.10">
    <property type="entry name" value="Sodium/glucose cotransporter"/>
    <property type="match status" value="1"/>
</dbReference>
<feature type="transmembrane region" description="Helical" evidence="13">
    <location>
        <begin position="275"/>
        <end position="301"/>
    </location>
</feature>
<dbReference type="Pfam" id="PF00072">
    <property type="entry name" value="Response_reg"/>
    <property type="match status" value="1"/>
</dbReference>
<dbReference type="CDD" id="cd00082">
    <property type="entry name" value="HisKA"/>
    <property type="match status" value="1"/>
</dbReference>
<evidence type="ECO:0000256" key="3">
    <source>
        <dbReference type="ARBA" id="ARBA00006434"/>
    </source>
</evidence>
<dbReference type="InterPro" id="IPR000014">
    <property type="entry name" value="PAS"/>
</dbReference>
<dbReference type="InterPro" id="IPR036097">
    <property type="entry name" value="HisK_dim/P_sf"/>
</dbReference>
<dbReference type="PROSITE" id="PS50110">
    <property type="entry name" value="RESPONSE_REGULATORY"/>
    <property type="match status" value="1"/>
</dbReference>
<feature type="transmembrane region" description="Helical" evidence="13">
    <location>
        <begin position="34"/>
        <end position="54"/>
    </location>
</feature>
<dbReference type="PRINTS" id="PR00344">
    <property type="entry name" value="BCTRLSENSOR"/>
</dbReference>
<dbReference type="Gene3D" id="3.30.450.20">
    <property type="entry name" value="PAS domain"/>
    <property type="match status" value="1"/>
</dbReference>
<protein>
    <recommendedName>
        <fullName evidence="4">histidine kinase</fullName>
        <ecNumber evidence="4">2.7.13.3</ecNumber>
    </recommendedName>
</protein>
<dbReference type="SUPFAM" id="SSF52172">
    <property type="entry name" value="CheY-like"/>
    <property type="match status" value="1"/>
</dbReference>
<evidence type="ECO:0000256" key="8">
    <source>
        <dbReference type="ARBA" id="ARBA00022777"/>
    </source>
</evidence>
<dbReference type="Gene3D" id="1.10.287.130">
    <property type="match status" value="1"/>
</dbReference>
<dbReference type="SMART" id="SM00448">
    <property type="entry name" value="REC"/>
    <property type="match status" value="1"/>
</dbReference>
<keyword evidence="10" id="KW-0902">Two-component regulatory system</keyword>
<sequence>MILWIALTTSVLYAAGLFWLALKGDSGRFPLGPRAQSCIYGLSLGVYCTSWTFYSAVGTAVSNGWHFLPIYLGPILLFTIGYGLVSRILQLGKAQHTTSIADFLSTRYGKSGSVAALITIIATIGILPYVALQLKSVGQTLSALSPNIGGVINSEGVVLGVAVVMAMFAILFGARQVDLTQHNRGLVLTIAVEAIVKMFALLAITLFAVLMLAGTDVTQINNTRSFGEIFKVEQFDARFVVLTFISACAALCLPRQFHMTIVEAQKDHPDRLMRFVFPAYLVVIALVVFPITIGGTAILSAGQTSPDMLMLALPLSTGADWLAILVFIGGFSAATGMVIVTTVALSGMIANDLIIPLFYRRRINHAILSQSLLWIRRLTIIGVLFFAYLYSRTIDSTTTLAGVGIISFAAVSQFAPALIGGLFWKTGNRKGVNAGLLLGFAAWLSLLIIPTYLDTNPVFQIADDMLVSAVIISLFLNIAAYIIVSINTQANIIDKAQSAAFVSMEYRTIGGDRALKKMRVADYRLLLRQFVGDERSRAAMKQLGTQLNGRTYTDLDVADDALIEMVERQLSGVLGASSARAIIGSTMEGDPIPLEQVVAMFDETSQRLQFSGELLQTAIENIDQGVAVVDNDMRLVAWNSRYVEMFDLRDNLIVVGRPIADLIGHNLRRNGLDENQIEAEVSKRLNHMRAGRKHGQEREQADGRILRILGNPTATGGYVTSYTDITADRRSGRALEAKVAERTRQLTEVNSALEKATRSKTRFLAAASHDLVQPLNAARLFTSALHEEIGNKLPKAKKLANDIDRSIEMADRLLRALLDISKLDGGGLQPEITTFPLAPIFDDLRSEFSRAAQKKGLILNVQITDIWVETDRNLLLSVLQNLVSNAVRYTEAGSVSLGVENESGKAHIRIDDTGPGIDPKHHRRIFEEFQQVGAQTKREGAGLGLSISQRIARLLETEITVVSALGEGSRFSLSLKQGQPKIDNREAPKTRQSRTSDLVDKTVLYIDNDQSALDSLSALLEGWGCDIRTALSPEQAFSAFPTPPELVIFDYQLDDGWTGDQLFEKLCKNWGRHPAGILVTAEDTGRTKDAAIRLSVERLLKPVPPAALRALVSQTFRKA</sequence>
<dbReference type="SUPFAM" id="SSF55785">
    <property type="entry name" value="PYP-like sensor domain (PAS domain)"/>
    <property type="match status" value="1"/>
</dbReference>
<comment type="catalytic activity">
    <reaction evidence="1">
        <text>ATP + protein L-histidine = ADP + protein N-phospho-L-histidine.</text>
        <dbReference type="EC" id="2.7.13.3"/>
    </reaction>
</comment>
<dbReference type="Proteomes" id="UP000322084">
    <property type="component" value="Unassembled WGS sequence"/>
</dbReference>
<reference evidence="16 17" key="1">
    <citation type="submission" date="2019-09" db="EMBL/GenBank/DDBJ databases">
        <title>NBRP : Genome information of microbial organism related human and environment.</title>
        <authorList>
            <person name="Hattori M."/>
            <person name="Oshima K."/>
            <person name="Inaba H."/>
            <person name="Suda W."/>
            <person name="Sakamoto M."/>
            <person name="Iino T."/>
            <person name="Kitahara M."/>
            <person name="Oshida Y."/>
            <person name="Iida T."/>
            <person name="Kudo T."/>
            <person name="Itoh T."/>
            <person name="Ohkuma M."/>
        </authorList>
    </citation>
    <scope>NUCLEOTIDE SEQUENCE [LARGE SCALE GENOMIC DNA]</scope>
    <source>
        <strain evidence="16 17">Hi-2</strain>
    </source>
</reference>
<dbReference type="InterPro" id="IPR050736">
    <property type="entry name" value="Sensor_HK_Regulatory"/>
</dbReference>
<feature type="transmembrane region" description="Helical" evidence="13">
    <location>
        <begin position="152"/>
        <end position="174"/>
    </location>
</feature>
<dbReference type="Pfam" id="PF00512">
    <property type="entry name" value="HisKA"/>
    <property type="match status" value="1"/>
</dbReference>
<evidence type="ECO:0000256" key="6">
    <source>
        <dbReference type="ARBA" id="ARBA00022679"/>
    </source>
</evidence>
<dbReference type="GO" id="GO:0022857">
    <property type="term" value="F:transmembrane transporter activity"/>
    <property type="evidence" value="ECO:0007669"/>
    <property type="project" value="InterPro"/>
</dbReference>
<feature type="domain" description="Histidine kinase" evidence="14">
    <location>
        <begin position="766"/>
        <end position="979"/>
    </location>
</feature>
<evidence type="ECO:0000256" key="13">
    <source>
        <dbReference type="SAM" id="Phobius"/>
    </source>
</evidence>
<evidence type="ECO:0000313" key="16">
    <source>
        <dbReference type="EMBL" id="GEQ97832.1"/>
    </source>
</evidence>
<dbReference type="SUPFAM" id="SSF47384">
    <property type="entry name" value="Homodimeric domain of signal transducing histidine kinase"/>
    <property type="match status" value="1"/>
</dbReference>
<dbReference type="SMART" id="SM00388">
    <property type="entry name" value="HisKA"/>
    <property type="match status" value="1"/>
</dbReference>
<dbReference type="SMART" id="SM00387">
    <property type="entry name" value="HATPase_c"/>
    <property type="match status" value="1"/>
</dbReference>
<dbReference type="InterPro" id="IPR001734">
    <property type="entry name" value="Na/solute_symporter"/>
</dbReference>
<keyword evidence="8 16" id="KW-0418">Kinase</keyword>
<dbReference type="Pfam" id="PF02518">
    <property type="entry name" value="HATPase_c"/>
    <property type="match status" value="1"/>
</dbReference>
<keyword evidence="7 13" id="KW-0812">Transmembrane</keyword>
<dbReference type="Gene3D" id="3.40.50.2300">
    <property type="match status" value="1"/>
</dbReference>
<dbReference type="RefSeq" id="WP_150000243.1">
    <property type="nucleotide sequence ID" value="NZ_BKCL01000004.1"/>
</dbReference>
<keyword evidence="9 13" id="KW-1133">Transmembrane helix</keyword>
<gene>
    <name evidence="16" type="ORF">JCM17844_14690</name>
</gene>
<feature type="transmembrane region" description="Helical" evidence="13">
    <location>
        <begin position="371"/>
        <end position="390"/>
    </location>
</feature>
<keyword evidence="6" id="KW-0808">Transferase</keyword>
<dbReference type="InterPro" id="IPR001789">
    <property type="entry name" value="Sig_transdc_resp-reg_receiver"/>
</dbReference>
<dbReference type="InterPro" id="IPR038377">
    <property type="entry name" value="Na/Glc_symporter_sf"/>
</dbReference>
<dbReference type="GO" id="GO:0016020">
    <property type="term" value="C:membrane"/>
    <property type="evidence" value="ECO:0007669"/>
    <property type="project" value="UniProtKB-SubCell"/>
</dbReference>
<dbReference type="SMART" id="SM00091">
    <property type="entry name" value="PAS"/>
    <property type="match status" value="1"/>
</dbReference>
<feature type="domain" description="Response regulatory" evidence="15">
    <location>
        <begin position="1002"/>
        <end position="1116"/>
    </location>
</feature>
<feature type="transmembrane region" description="Helical" evidence="13">
    <location>
        <begin position="114"/>
        <end position="132"/>
    </location>
</feature>
<dbReference type="PROSITE" id="PS50283">
    <property type="entry name" value="NA_SOLUT_SYMP_3"/>
    <property type="match status" value="1"/>
</dbReference>
<dbReference type="InterPro" id="IPR011006">
    <property type="entry name" value="CheY-like_superfamily"/>
</dbReference>
<evidence type="ECO:0000256" key="4">
    <source>
        <dbReference type="ARBA" id="ARBA00012438"/>
    </source>
</evidence>
<dbReference type="GO" id="GO:0000155">
    <property type="term" value="F:phosphorelay sensor kinase activity"/>
    <property type="evidence" value="ECO:0007669"/>
    <property type="project" value="InterPro"/>
</dbReference>
<dbReference type="PANTHER" id="PTHR43711">
    <property type="entry name" value="TWO-COMPONENT HISTIDINE KINASE"/>
    <property type="match status" value="1"/>
</dbReference>
<name>A0A5A7MP78_9PROT</name>
<comment type="caution">
    <text evidence="16">The sequence shown here is derived from an EMBL/GenBank/DDBJ whole genome shotgun (WGS) entry which is preliminary data.</text>
</comment>
<evidence type="ECO:0000256" key="10">
    <source>
        <dbReference type="ARBA" id="ARBA00023012"/>
    </source>
</evidence>
<dbReference type="PROSITE" id="PS50109">
    <property type="entry name" value="HIS_KIN"/>
    <property type="match status" value="1"/>
</dbReference>
<dbReference type="Gene3D" id="3.30.565.10">
    <property type="entry name" value="Histidine kinase-like ATPase, C-terminal domain"/>
    <property type="match status" value="1"/>
</dbReference>
<feature type="transmembrane region" description="Helical" evidence="13">
    <location>
        <begin position="465"/>
        <end position="484"/>
    </location>
</feature>